<feature type="compositionally biased region" description="Polar residues" evidence="1">
    <location>
        <begin position="206"/>
        <end position="241"/>
    </location>
</feature>
<evidence type="ECO:0000256" key="1">
    <source>
        <dbReference type="SAM" id="MobiDB-lite"/>
    </source>
</evidence>
<accession>A0ABQ9FZ16</accession>
<evidence type="ECO:0000313" key="3">
    <source>
        <dbReference type="Proteomes" id="UP001159363"/>
    </source>
</evidence>
<feature type="region of interest" description="Disordered" evidence="1">
    <location>
        <begin position="166"/>
        <end position="260"/>
    </location>
</feature>
<gene>
    <name evidence="2" type="ORF">PR048_033758</name>
</gene>
<dbReference type="Proteomes" id="UP001159363">
    <property type="component" value="Unassembled WGS sequence"/>
</dbReference>
<protein>
    <recommendedName>
        <fullName evidence="4">Nucleic-acid-binding protein from transposon X-element</fullName>
    </recommendedName>
</protein>
<dbReference type="SUPFAM" id="SSF57756">
    <property type="entry name" value="Retrovirus zinc finger-like domains"/>
    <property type="match status" value="1"/>
</dbReference>
<evidence type="ECO:0000313" key="2">
    <source>
        <dbReference type="EMBL" id="KAJ8865495.1"/>
    </source>
</evidence>
<organism evidence="2 3">
    <name type="scientific">Dryococelus australis</name>
    <dbReference type="NCBI Taxonomy" id="614101"/>
    <lineage>
        <taxon>Eukaryota</taxon>
        <taxon>Metazoa</taxon>
        <taxon>Ecdysozoa</taxon>
        <taxon>Arthropoda</taxon>
        <taxon>Hexapoda</taxon>
        <taxon>Insecta</taxon>
        <taxon>Pterygota</taxon>
        <taxon>Neoptera</taxon>
        <taxon>Polyneoptera</taxon>
        <taxon>Phasmatodea</taxon>
        <taxon>Verophasmatodea</taxon>
        <taxon>Anareolatae</taxon>
        <taxon>Phasmatidae</taxon>
        <taxon>Eurycanthinae</taxon>
        <taxon>Dryococelus</taxon>
    </lineage>
</organism>
<sequence length="260" mass="29765">MMEFLTAKKALPFTRPFKEDRNTNVVISNIPADMTPDELQMELKNLGFHIRRVRQFERKGENPFKFRKFQVTLEGTTQASSIMQLTRIDIYRVTVEKYRPLGPQQCRRCQEYGHNATDCGREMACFKCSGNHWSHECPVPKTTPPTCPNCGENHLGGSKDCRVRQKFEQRHTRTQSKPTLAQPKRSPEFKLNPSEFMPLQPPRINAWQQRTTTNASADGDKTQSQAQGRENTRTPANNQPNIARHKRGGPETNSTPPSLI</sequence>
<comment type="caution">
    <text evidence="2">The sequence shown here is derived from an EMBL/GenBank/DDBJ whole genome shotgun (WGS) entry which is preliminary data.</text>
</comment>
<dbReference type="EMBL" id="JARBHB010000027">
    <property type="protein sequence ID" value="KAJ8865495.1"/>
    <property type="molecule type" value="Genomic_DNA"/>
</dbReference>
<name>A0ABQ9FZ16_9NEOP</name>
<dbReference type="InterPro" id="IPR036875">
    <property type="entry name" value="Znf_CCHC_sf"/>
</dbReference>
<reference evidence="2 3" key="1">
    <citation type="submission" date="2023-02" db="EMBL/GenBank/DDBJ databases">
        <title>LHISI_Scaffold_Assembly.</title>
        <authorList>
            <person name="Stuart O.P."/>
            <person name="Cleave R."/>
            <person name="Magrath M.J.L."/>
            <person name="Mikheyev A.S."/>
        </authorList>
    </citation>
    <scope>NUCLEOTIDE SEQUENCE [LARGE SCALE GENOMIC DNA]</scope>
    <source>
        <strain evidence="2">Daus_M_001</strain>
        <tissue evidence="2">Leg muscle</tissue>
    </source>
</reference>
<evidence type="ECO:0008006" key="4">
    <source>
        <dbReference type="Google" id="ProtNLM"/>
    </source>
</evidence>
<feature type="compositionally biased region" description="Polar residues" evidence="1">
    <location>
        <begin position="251"/>
        <end position="260"/>
    </location>
</feature>
<proteinExistence type="predicted"/>
<keyword evidence="3" id="KW-1185">Reference proteome</keyword>